<protein>
    <recommendedName>
        <fullName evidence="5">Centrosomal protein of 19 kDa</fullName>
    </recommendedName>
</protein>
<dbReference type="AlphaFoldDB" id="A0A3P9IYG4"/>
<keyword evidence="9" id="KW-0206">Cytoskeleton</keyword>
<evidence type="ECO:0000256" key="1">
    <source>
        <dbReference type="ARBA" id="ARBA00004114"/>
    </source>
</evidence>
<evidence type="ECO:0000256" key="7">
    <source>
        <dbReference type="ARBA" id="ARBA00022794"/>
    </source>
</evidence>
<dbReference type="PANTHER" id="PTHR31539:SF1">
    <property type="entry name" value="CENTROSOMAL PROTEIN OF 19 KDA"/>
    <property type="match status" value="1"/>
</dbReference>
<dbReference type="PANTHER" id="PTHR31539">
    <property type="entry name" value="CENTROSOMAL PROTEIN OF 19K CEP19"/>
    <property type="match status" value="1"/>
</dbReference>
<evidence type="ECO:0000256" key="2">
    <source>
        <dbReference type="ARBA" id="ARBA00004120"/>
    </source>
</evidence>
<dbReference type="GO" id="GO:0005814">
    <property type="term" value="C:centriole"/>
    <property type="evidence" value="ECO:0007669"/>
    <property type="project" value="UniProtKB-SubCell"/>
</dbReference>
<dbReference type="GO" id="GO:0030030">
    <property type="term" value="P:cell projection organization"/>
    <property type="evidence" value="ECO:0007669"/>
    <property type="project" value="UniProtKB-KW"/>
</dbReference>
<name>A0A3P9IYG4_ORYLA</name>
<dbReference type="GO" id="GO:0000922">
    <property type="term" value="C:spindle pole"/>
    <property type="evidence" value="ECO:0007669"/>
    <property type="project" value="UniProtKB-SubCell"/>
</dbReference>
<proteinExistence type="inferred from homology"/>
<evidence type="ECO:0000313" key="11">
    <source>
        <dbReference type="Ensembl" id="ENSORLP00015025022.1"/>
    </source>
</evidence>
<evidence type="ECO:0000256" key="6">
    <source>
        <dbReference type="ARBA" id="ARBA00022490"/>
    </source>
</evidence>
<comment type="similarity">
    <text evidence="4">Belongs to the CEP19 family.</text>
</comment>
<keyword evidence="7" id="KW-0970">Cilium biogenesis/degradation</keyword>
<comment type="subcellular location">
    <subcellularLocation>
        <location evidence="2">Cytoplasm</location>
        <location evidence="2">Cytoskeleton</location>
        <location evidence="2">Cilium basal body</location>
    </subcellularLocation>
    <subcellularLocation>
        <location evidence="1">Cytoplasm</location>
        <location evidence="1">Cytoskeleton</location>
        <location evidence="1">Microtubule organizing center</location>
        <location evidence="1">Centrosome</location>
        <location evidence="1">Centriole</location>
    </subcellularLocation>
    <subcellularLocation>
        <location evidence="3">Cytoplasm</location>
        <location evidence="3">Cytoskeleton</location>
        <location evidence="3">Spindle pole</location>
    </subcellularLocation>
</comment>
<evidence type="ECO:0000256" key="3">
    <source>
        <dbReference type="ARBA" id="ARBA00004647"/>
    </source>
</evidence>
<evidence type="ECO:0000256" key="9">
    <source>
        <dbReference type="ARBA" id="ARBA00023212"/>
    </source>
</evidence>
<evidence type="ECO:0000256" key="10">
    <source>
        <dbReference type="ARBA" id="ARBA00023273"/>
    </source>
</evidence>
<organism evidence="11 12">
    <name type="scientific">Oryzias latipes</name>
    <name type="common">Japanese rice fish</name>
    <name type="synonym">Japanese killifish</name>
    <dbReference type="NCBI Taxonomy" id="8090"/>
    <lineage>
        <taxon>Eukaryota</taxon>
        <taxon>Metazoa</taxon>
        <taxon>Chordata</taxon>
        <taxon>Craniata</taxon>
        <taxon>Vertebrata</taxon>
        <taxon>Euteleostomi</taxon>
        <taxon>Actinopterygii</taxon>
        <taxon>Neopterygii</taxon>
        <taxon>Teleostei</taxon>
        <taxon>Neoteleostei</taxon>
        <taxon>Acanthomorphata</taxon>
        <taxon>Ovalentaria</taxon>
        <taxon>Atherinomorphae</taxon>
        <taxon>Beloniformes</taxon>
        <taxon>Adrianichthyidae</taxon>
        <taxon>Oryziinae</taxon>
        <taxon>Oryzias</taxon>
    </lineage>
</organism>
<keyword evidence="8" id="KW-0969">Cilium</keyword>
<reference key="1">
    <citation type="journal article" date="2007" name="Nature">
        <title>The medaka draft genome and insights into vertebrate genome evolution.</title>
        <authorList>
            <person name="Kasahara M."/>
            <person name="Naruse K."/>
            <person name="Sasaki S."/>
            <person name="Nakatani Y."/>
            <person name="Qu W."/>
            <person name="Ahsan B."/>
            <person name="Yamada T."/>
            <person name="Nagayasu Y."/>
            <person name="Doi K."/>
            <person name="Kasai Y."/>
            <person name="Jindo T."/>
            <person name="Kobayashi D."/>
            <person name="Shimada A."/>
            <person name="Toyoda A."/>
            <person name="Kuroki Y."/>
            <person name="Fujiyama A."/>
            <person name="Sasaki T."/>
            <person name="Shimizu A."/>
            <person name="Asakawa S."/>
            <person name="Shimizu N."/>
            <person name="Hashimoto S."/>
            <person name="Yang J."/>
            <person name="Lee Y."/>
            <person name="Matsushima K."/>
            <person name="Sugano S."/>
            <person name="Sakaizumi M."/>
            <person name="Narita T."/>
            <person name="Ohishi K."/>
            <person name="Haga S."/>
            <person name="Ohta F."/>
            <person name="Nomoto H."/>
            <person name="Nogata K."/>
            <person name="Morishita T."/>
            <person name="Endo T."/>
            <person name="Shin-I T."/>
            <person name="Takeda H."/>
            <person name="Morishita S."/>
            <person name="Kohara Y."/>
        </authorList>
    </citation>
    <scope>NUCLEOTIDE SEQUENCE [LARGE SCALE GENOMIC DNA]</scope>
    <source>
        <strain>Hd-rR</strain>
    </source>
</reference>
<evidence type="ECO:0000256" key="8">
    <source>
        <dbReference type="ARBA" id="ARBA00023069"/>
    </source>
</evidence>
<dbReference type="Pfam" id="PF14933">
    <property type="entry name" value="CEP19"/>
    <property type="match status" value="1"/>
</dbReference>
<dbReference type="Proteomes" id="UP000265200">
    <property type="component" value="Chromosome 4"/>
</dbReference>
<keyword evidence="6" id="KW-0963">Cytoplasm</keyword>
<reference evidence="11" key="4">
    <citation type="submission" date="2025-09" db="UniProtKB">
        <authorList>
            <consortium name="Ensembl"/>
        </authorList>
    </citation>
    <scope>IDENTIFICATION</scope>
    <source>
        <strain evidence="11">HSOK</strain>
    </source>
</reference>
<evidence type="ECO:0000256" key="4">
    <source>
        <dbReference type="ARBA" id="ARBA00009371"/>
    </source>
</evidence>
<keyword evidence="10" id="KW-0966">Cell projection</keyword>
<evidence type="ECO:0000256" key="5">
    <source>
        <dbReference type="ARBA" id="ARBA00022015"/>
    </source>
</evidence>
<evidence type="ECO:0000313" key="12">
    <source>
        <dbReference type="Proteomes" id="UP000265200"/>
    </source>
</evidence>
<dbReference type="InterPro" id="IPR029412">
    <property type="entry name" value="CEP19"/>
</dbReference>
<reference evidence="11 12" key="2">
    <citation type="submission" date="2017-04" db="EMBL/GenBank/DDBJ databases">
        <title>CpG methylation of centromeres and impact of large insertions on vertebrate speciation.</title>
        <authorList>
            <person name="Ichikawa K."/>
            <person name="Yoshimura J."/>
            <person name="Morishita S."/>
        </authorList>
    </citation>
    <scope>NUCLEOTIDE SEQUENCE</scope>
    <source>
        <strain evidence="11 12">HSOK</strain>
    </source>
</reference>
<sequence length="157" mass="18512">MRFEAKRCGVRFNPPSIVLVYVDTETKKLRKRVIPIRNFTKLSDCCMAAEQLKEHPRHRDYLDAVSLGQLEKLHILLQDHLRGLSLKHSLSTFHLDPDEDLNKLDDKELARKKAQMDREFERNRKHKDDPGFVYDLEVDFEKAPQEDCSWDESDDGF</sequence>
<dbReference type="Ensembl" id="ENSORLT00015006432.1">
    <property type="protein sequence ID" value="ENSORLP00015025022.1"/>
    <property type="gene ID" value="ENSORLG00015005926.1"/>
</dbReference>
<reference evidence="11" key="3">
    <citation type="submission" date="2025-08" db="UniProtKB">
        <authorList>
            <consortium name="Ensembl"/>
        </authorList>
    </citation>
    <scope>IDENTIFICATION</scope>
    <source>
        <strain evidence="11">HSOK</strain>
    </source>
</reference>
<accession>A0A3P9IYG4</accession>